<protein>
    <recommendedName>
        <fullName evidence="1">Luciferase domain-containing protein</fullName>
    </recommendedName>
</protein>
<comment type="caution">
    <text evidence="2">The sequence shown here is derived from an EMBL/GenBank/DDBJ whole genome shotgun (WGS) entry which is preliminary data.</text>
</comment>
<feature type="domain" description="Luciferase" evidence="1">
    <location>
        <begin position="61"/>
        <end position="134"/>
    </location>
</feature>
<keyword evidence="3" id="KW-1185">Reference proteome</keyword>
<evidence type="ECO:0000313" key="3">
    <source>
        <dbReference type="Proteomes" id="UP000774617"/>
    </source>
</evidence>
<dbReference type="Proteomes" id="UP000774617">
    <property type="component" value="Unassembled WGS sequence"/>
</dbReference>
<dbReference type="EMBL" id="JAGTJR010000002">
    <property type="protein sequence ID" value="KAH7063583.1"/>
    <property type="molecule type" value="Genomic_DNA"/>
</dbReference>
<dbReference type="PANTHER" id="PTHR38695:SF1">
    <property type="entry name" value="AMINO ACID PERMEASE_ SLC12A DOMAIN-CONTAINING PROTEIN"/>
    <property type="match status" value="1"/>
</dbReference>
<evidence type="ECO:0000313" key="2">
    <source>
        <dbReference type="EMBL" id="KAH7063583.1"/>
    </source>
</evidence>
<organism evidence="2 3">
    <name type="scientific">Macrophomina phaseolina</name>
    <dbReference type="NCBI Taxonomy" id="35725"/>
    <lineage>
        <taxon>Eukaryota</taxon>
        <taxon>Fungi</taxon>
        <taxon>Dikarya</taxon>
        <taxon>Ascomycota</taxon>
        <taxon>Pezizomycotina</taxon>
        <taxon>Dothideomycetes</taxon>
        <taxon>Dothideomycetes incertae sedis</taxon>
        <taxon>Botryosphaeriales</taxon>
        <taxon>Botryosphaeriaceae</taxon>
        <taxon>Macrophomina</taxon>
    </lineage>
</organism>
<name>A0ABQ8GW01_9PEZI</name>
<evidence type="ECO:0000259" key="1">
    <source>
        <dbReference type="Pfam" id="PF17648"/>
    </source>
</evidence>
<accession>A0ABQ8GW01</accession>
<sequence>MRAPVRALFADAAAANAAAVEMRMSLYERHNEALFVREELLSAREDGGGGEKVPRTAVVARGEIGHAHGDLSVHVYVAPADARVLIEKGWAERHRLAVPRGAWWGAERYRVGDTFLIVYGPRDEGELEVLRTILVNAMRFMTGREDVRVPEWRGG</sequence>
<proteinExistence type="predicted"/>
<dbReference type="InterPro" id="IPR048273">
    <property type="entry name" value="Luciferase"/>
</dbReference>
<reference evidence="2 3" key="1">
    <citation type="journal article" date="2021" name="Nat. Commun.">
        <title>Genetic determinants of endophytism in the Arabidopsis root mycobiome.</title>
        <authorList>
            <person name="Mesny F."/>
            <person name="Miyauchi S."/>
            <person name="Thiergart T."/>
            <person name="Pickel B."/>
            <person name="Atanasova L."/>
            <person name="Karlsson M."/>
            <person name="Huettel B."/>
            <person name="Barry K.W."/>
            <person name="Haridas S."/>
            <person name="Chen C."/>
            <person name="Bauer D."/>
            <person name="Andreopoulos W."/>
            <person name="Pangilinan J."/>
            <person name="LaButti K."/>
            <person name="Riley R."/>
            <person name="Lipzen A."/>
            <person name="Clum A."/>
            <person name="Drula E."/>
            <person name="Henrissat B."/>
            <person name="Kohler A."/>
            <person name="Grigoriev I.V."/>
            <person name="Martin F.M."/>
            <person name="Hacquard S."/>
        </authorList>
    </citation>
    <scope>NUCLEOTIDE SEQUENCE [LARGE SCALE GENOMIC DNA]</scope>
    <source>
        <strain evidence="2 3">MPI-SDFR-AT-0080</strain>
    </source>
</reference>
<dbReference type="PANTHER" id="PTHR38695">
    <property type="entry name" value="AMINO ACID PERMEASE_ SLC12A DOMAIN-CONTAINING PROTEIN"/>
    <property type="match status" value="1"/>
</dbReference>
<dbReference type="Pfam" id="PF17648">
    <property type="entry name" value="Luciferase"/>
    <property type="match status" value="1"/>
</dbReference>
<dbReference type="InterPro" id="IPR040841">
    <property type="entry name" value="Luciferase_dom"/>
</dbReference>
<gene>
    <name evidence="2" type="ORF">B0J12DRAFT_643247</name>
</gene>